<evidence type="ECO:0000256" key="1">
    <source>
        <dbReference type="SAM" id="MobiDB-lite"/>
    </source>
</evidence>
<dbReference type="KEGG" id="cdep:91089673"/>
<feature type="region of interest" description="Disordered" evidence="1">
    <location>
        <begin position="119"/>
        <end position="176"/>
    </location>
</feature>
<reference evidence="2" key="2">
    <citation type="journal article" date="2022" name="Elife">
        <title>Obligate sexual reproduction of a homothallic fungus closely related to the Cryptococcus pathogenic species complex.</title>
        <authorList>
            <person name="Passer A.R."/>
            <person name="Clancey S.A."/>
            <person name="Shea T."/>
            <person name="David-Palma M."/>
            <person name="Averette A.F."/>
            <person name="Boekhout T."/>
            <person name="Porcel B.M."/>
            <person name="Nowrousian M."/>
            <person name="Cuomo C.A."/>
            <person name="Sun S."/>
            <person name="Heitman J."/>
            <person name="Coelho M.A."/>
        </authorList>
    </citation>
    <scope>NUCLEOTIDE SEQUENCE</scope>
    <source>
        <strain evidence="2">CBS 7841</strain>
    </source>
</reference>
<dbReference type="VEuPathDB" id="FungiDB:L203_04141"/>
<evidence type="ECO:0000313" key="2">
    <source>
        <dbReference type="EMBL" id="WVN90228.1"/>
    </source>
</evidence>
<dbReference type="RefSeq" id="XP_066070928.1">
    <property type="nucleotide sequence ID" value="XM_066214831.1"/>
</dbReference>
<sequence length="485" mass="53705">MSLPPIPTNPHPFAHTYFPPIPPFRPKIGLVKPRLSEILLPHRPLLTSTSLPLLRSPPATAITGNGDGLGKANGKLNKLKRMGSDMLVKVGVKKDESWGMVGEAQHIPGPRPKIVLDQQTKQDGGIPQRPLSTSFQPEMNGLGSQLTFGSPPPTSSHGNLGSDTEAGGSDSSSGSKLQVHVLERLKENTNESAFTSAFSAGLAAPQVLYARPLPDDHPFKGGWPPSQDARSPGAVGVWDQEEVPLSSPREVLTPSSPRSPVTPKTPGTRDSSQLLPWTSKSDSVQYFDRPADYSIDDVPHLRSMLSSLLHLRTLLYAHAISCHKLLEGYEELLPGFVYRDYGRQMDQWWHRWRKVLNTLGIACATALLSFPSPPPPPESLSPSSPIMMFPPSEPLPPPFTQDSLEEHVWVLEESGVVPSFTFQRMFGRDVRVRKLENEEVWEASRNGWREWQNDEWGNLQREHWRLHHNVEGFGHGGRKAKKCVA</sequence>
<dbReference type="Proteomes" id="UP000094043">
    <property type="component" value="Chromosome 7"/>
</dbReference>
<keyword evidence="3" id="KW-1185">Reference proteome</keyword>
<gene>
    <name evidence="2" type="ORF">L203_105464</name>
</gene>
<dbReference type="OrthoDB" id="2575715at2759"/>
<name>A0A1E3ID05_9TREE</name>
<feature type="region of interest" description="Disordered" evidence="1">
    <location>
        <begin position="213"/>
        <end position="275"/>
    </location>
</feature>
<dbReference type="EMBL" id="CP143790">
    <property type="protein sequence ID" value="WVN90228.1"/>
    <property type="molecule type" value="Genomic_DNA"/>
</dbReference>
<proteinExistence type="predicted"/>
<accession>A0A1E3ID05</accession>
<organism evidence="2 3">
    <name type="scientific">Cryptococcus depauperatus CBS 7841</name>
    <dbReference type="NCBI Taxonomy" id="1295531"/>
    <lineage>
        <taxon>Eukaryota</taxon>
        <taxon>Fungi</taxon>
        <taxon>Dikarya</taxon>
        <taxon>Basidiomycota</taxon>
        <taxon>Agaricomycotina</taxon>
        <taxon>Tremellomycetes</taxon>
        <taxon>Tremellales</taxon>
        <taxon>Cryptococcaceae</taxon>
        <taxon>Cryptococcus</taxon>
    </lineage>
</organism>
<evidence type="ECO:0000313" key="3">
    <source>
        <dbReference type="Proteomes" id="UP000094043"/>
    </source>
</evidence>
<dbReference type="AlphaFoldDB" id="A0A1E3ID05"/>
<protein>
    <submittedName>
        <fullName evidence="2">Uncharacterized protein</fullName>
    </submittedName>
</protein>
<reference evidence="2" key="1">
    <citation type="submission" date="2016-06" db="EMBL/GenBank/DDBJ databases">
        <authorList>
            <person name="Cuomo C."/>
            <person name="Litvintseva A."/>
            <person name="Heitman J."/>
            <person name="Chen Y."/>
            <person name="Sun S."/>
            <person name="Springer D."/>
            <person name="Dromer F."/>
            <person name="Young S."/>
            <person name="Zeng Q."/>
            <person name="Chapman S."/>
            <person name="Gujja S."/>
            <person name="Saif S."/>
            <person name="Birren B."/>
        </authorList>
    </citation>
    <scope>NUCLEOTIDE SEQUENCE</scope>
    <source>
        <strain evidence="2">CBS 7841</strain>
    </source>
</reference>
<reference evidence="2" key="3">
    <citation type="submission" date="2024-01" db="EMBL/GenBank/DDBJ databases">
        <authorList>
            <person name="Coelho M.A."/>
            <person name="David-Palma M."/>
            <person name="Shea T."/>
            <person name="Sun S."/>
            <person name="Cuomo C.A."/>
            <person name="Heitman J."/>
        </authorList>
    </citation>
    <scope>NUCLEOTIDE SEQUENCE</scope>
    <source>
        <strain evidence="2">CBS 7841</strain>
    </source>
</reference>
<feature type="compositionally biased region" description="Polar residues" evidence="1">
    <location>
        <begin position="130"/>
        <end position="148"/>
    </location>
</feature>
<dbReference type="GeneID" id="91089673"/>